<dbReference type="OrthoDB" id="2986975at2759"/>
<name>A0A165C0H5_9APHY</name>
<dbReference type="EMBL" id="KV427657">
    <property type="protein sequence ID" value="KZT01976.1"/>
    <property type="molecule type" value="Genomic_DNA"/>
</dbReference>
<dbReference type="GeneID" id="63826917"/>
<evidence type="ECO:0000313" key="2">
    <source>
        <dbReference type="Proteomes" id="UP000076871"/>
    </source>
</evidence>
<organism evidence="1 2">
    <name type="scientific">Laetiporus sulphureus 93-53</name>
    <dbReference type="NCBI Taxonomy" id="1314785"/>
    <lineage>
        <taxon>Eukaryota</taxon>
        <taxon>Fungi</taxon>
        <taxon>Dikarya</taxon>
        <taxon>Basidiomycota</taxon>
        <taxon>Agaricomycotina</taxon>
        <taxon>Agaricomycetes</taxon>
        <taxon>Polyporales</taxon>
        <taxon>Laetiporus</taxon>
    </lineage>
</organism>
<dbReference type="AlphaFoldDB" id="A0A165C0H5"/>
<dbReference type="InParanoid" id="A0A165C0H5"/>
<dbReference type="Proteomes" id="UP000076871">
    <property type="component" value="Unassembled WGS sequence"/>
</dbReference>
<reference evidence="1 2" key="1">
    <citation type="journal article" date="2016" name="Mol. Biol. Evol.">
        <title>Comparative Genomics of Early-Diverging Mushroom-Forming Fungi Provides Insights into the Origins of Lignocellulose Decay Capabilities.</title>
        <authorList>
            <person name="Nagy L.G."/>
            <person name="Riley R."/>
            <person name="Tritt A."/>
            <person name="Adam C."/>
            <person name="Daum C."/>
            <person name="Floudas D."/>
            <person name="Sun H."/>
            <person name="Yadav J.S."/>
            <person name="Pangilinan J."/>
            <person name="Larsson K.H."/>
            <person name="Matsuura K."/>
            <person name="Barry K."/>
            <person name="Labutti K."/>
            <person name="Kuo R."/>
            <person name="Ohm R.A."/>
            <person name="Bhattacharya S.S."/>
            <person name="Shirouzu T."/>
            <person name="Yoshinaga Y."/>
            <person name="Martin F.M."/>
            <person name="Grigoriev I.V."/>
            <person name="Hibbett D.S."/>
        </authorList>
    </citation>
    <scope>NUCLEOTIDE SEQUENCE [LARGE SCALE GENOMIC DNA]</scope>
    <source>
        <strain evidence="1 2">93-53</strain>
    </source>
</reference>
<dbReference type="RefSeq" id="XP_040759716.1">
    <property type="nucleotide sequence ID" value="XM_040909888.1"/>
</dbReference>
<protein>
    <submittedName>
        <fullName evidence="1">Uncharacterized protein</fullName>
    </submittedName>
</protein>
<evidence type="ECO:0000313" key="1">
    <source>
        <dbReference type="EMBL" id="KZT01976.1"/>
    </source>
</evidence>
<gene>
    <name evidence="1" type="ORF">LAESUDRAFT_730687</name>
</gene>
<keyword evidence="2" id="KW-1185">Reference proteome</keyword>
<accession>A0A165C0H5</accession>
<proteinExistence type="predicted"/>
<sequence length="72" mass="8081">MAAKFSCIHSRQIIELLLKSFQMNVSLTASYTFTDYCADQNVIVDMVMPPGGEITLFNLCISKLRTSDSPQF</sequence>